<dbReference type="GO" id="GO:0046872">
    <property type="term" value="F:metal ion binding"/>
    <property type="evidence" value="ECO:0007669"/>
    <property type="project" value="UniProtKB-KW"/>
</dbReference>
<keyword evidence="8" id="KW-0862">Zinc</keyword>
<comment type="subcellular location">
    <subcellularLocation>
        <location evidence="1">Periplasm</location>
    </subcellularLocation>
</comment>
<keyword evidence="5" id="KW-0479">Metal-binding</keyword>
<dbReference type="InterPro" id="IPR050492">
    <property type="entry name" value="Bact_metal-bind_prot9"/>
</dbReference>
<evidence type="ECO:0000256" key="10">
    <source>
        <dbReference type="ARBA" id="ARBA00023065"/>
    </source>
</evidence>
<dbReference type="GO" id="GO:0042597">
    <property type="term" value="C:periplasmic space"/>
    <property type="evidence" value="ECO:0007669"/>
    <property type="project" value="UniProtKB-SubCell"/>
</dbReference>
<dbReference type="Gene3D" id="3.40.50.1980">
    <property type="entry name" value="Nitrogenase molybdenum iron protein domain"/>
    <property type="match status" value="2"/>
</dbReference>
<evidence type="ECO:0000313" key="14">
    <source>
        <dbReference type="EMBL" id="MBB3065392.1"/>
    </source>
</evidence>
<evidence type="ECO:0000256" key="1">
    <source>
        <dbReference type="ARBA" id="ARBA00004418"/>
    </source>
</evidence>
<keyword evidence="15" id="KW-1185">Reference proteome</keyword>
<evidence type="ECO:0000256" key="9">
    <source>
        <dbReference type="ARBA" id="ARBA00022906"/>
    </source>
</evidence>
<evidence type="ECO:0000256" key="4">
    <source>
        <dbReference type="ARBA" id="ARBA00022448"/>
    </source>
</evidence>
<dbReference type="PANTHER" id="PTHR42953">
    <property type="entry name" value="HIGH-AFFINITY ZINC UPTAKE SYSTEM PROTEIN ZNUA-RELATED"/>
    <property type="match status" value="1"/>
</dbReference>
<keyword evidence="10" id="KW-0406">Ion transport</keyword>
<protein>
    <recommendedName>
        <fullName evidence="3">High-affinity zinc uptake system protein ZnuA</fullName>
    </recommendedName>
</protein>
<keyword evidence="4" id="KW-0813">Transport</keyword>
<reference evidence="14 15" key="1">
    <citation type="submission" date="2020-08" db="EMBL/GenBank/DDBJ databases">
        <title>Genomic Encyclopedia of Type Strains, Phase III (KMG-III): the genomes of soil and plant-associated and newly described type strains.</title>
        <authorList>
            <person name="Whitman W."/>
        </authorList>
    </citation>
    <scope>NUCLEOTIDE SEQUENCE [LARGE SCALE GENOMIC DNA]</scope>
    <source>
        <strain evidence="14 15">CECT 8803</strain>
    </source>
</reference>
<dbReference type="SUPFAM" id="SSF53807">
    <property type="entry name" value="Helical backbone' metal receptor"/>
    <property type="match status" value="1"/>
</dbReference>
<gene>
    <name evidence="14" type="ORF">FHR98_001679</name>
</gene>
<evidence type="ECO:0000256" key="12">
    <source>
        <dbReference type="SAM" id="MobiDB-lite"/>
    </source>
</evidence>
<evidence type="ECO:0000256" key="3">
    <source>
        <dbReference type="ARBA" id="ARBA00015915"/>
    </source>
</evidence>
<dbReference type="RefSeq" id="WP_183416226.1">
    <property type="nucleotide sequence ID" value="NZ_JACHXA010000004.1"/>
</dbReference>
<keyword evidence="11" id="KW-1015">Disulfide bond</keyword>
<feature type="signal peptide" evidence="13">
    <location>
        <begin position="1"/>
        <end position="27"/>
    </location>
</feature>
<proteinExistence type="inferred from homology"/>
<evidence type="ECO:0000313" key="15">
    <source>
        <dbReference type="Proteomes" id="UP000581135"/>
    </source>
</evidence>
<feature type="region of interest" description="Disordered" evidence="12">
    <location>
        <begin position="129"/>
        <end position="150"/>
    </location>
</feature>
<evidence type="ECO:0000256" key="7">
    <source>
        <dbReference type="ARBA" id="ARBA00022764"/>
    </source>
</evidence>
<comment type="caution">
    <text evidence="14">The sequence shown here is derived from an EMBL/GenBank/DDBJ whole genome shotgun (WGS) entry which is preliminary data.</text>
</comment>
<name>A0A839SSF5_9PROT</name>
<organism evidence="14 15">
    <name type="scientific">Limibacillus halophilus</name>
    <dbReference type="NCBI Taxonomy" id="1579333"/>
    <lineage>
        <taxon>Bacteria</taxon>
        <taxon>Pseudomonadati</taxon>
        <taxon>Pseudomonadota</taxon>
        <taxon>Alphaproteobacteria</taxon>
        <taxon>Rhodospirillales</taxon>
        <taxon>Rhodovibrionaceae</taxon>
        <taxon>Limibacillus</taxon>
    </lineage>
</organism>
<keyword evidence="9" id="KW-0864">Zinc transport</keyword>
<feature type="compositionally biased region" description="Basic and acidic residues" evidence="12">
    <location>
        <begin position="140"/>
        <end position="150"/>
    </location>
</feature>
<evidence type="ECO:0000256" key="5">
    <source>
        <dbReference type="ARBA" id="ARBA00022723"/>
    </source>
</evidence>
<evidence type="ECO:0000256" key="11">
    <source>
        <dbReference type="ARBA" id="ARBA00023157"/>
    </source>
</evidence>
<evidence type="ECO:0000256" key="6">
    <source>
        <dbReference type="ARBA" id="ARBA00022729"/>
    </source>
</evidence>
<dbReference type="Pfam" id="PF01297">
    <property type="entry name" value="ZnuA"/>
    <property type="match status" value="1"/>
</dbReference>
<dbReference type="AlphaFoldDB" id="A0A839SSF5"/>
<dbReference type="GO" id="GO:0006829">
    <property type="term" value="P:zinc ion transport"/>
    <property type="evidence" value="ECO:0007669"/>
    <property type="project" value="UniProtKB-KW"/>
</dbReference>
<evidence type="ECO:0000256" key="8">
    <source>
        <dbReference type="ARBA" id="ARBA00022833"/>
    </source>
</evidence>
<dbReference type="EMBL" id="JACHXA010000004">
    <property type="protein sequence ID" value="MBB3065392.1"/>
    <property type="molecule type" value="Genomic_DNA"/>
</dbReference>
<dbReference type="CDD" id="cd01019">
    <property type="entry name" value="ZnuA"/>
    <property type="match status" value="1"/>
</dbReference>
<dbReference type="InterPro" id="IPR035520">
    <property type="entry name" value="ZnuA"/>
</dbReference>
<accession>A0A839SSF5</accession>
<dbReference type="PANTHER" id="PTHR42953:SF3">
    <property type="entry name" value="HIGH-AFFINITY ZINC UPTAKE SYSTEM PROTEIN ZNUA"/>
    <property type="match status" value="1"/>
</dbReference>
<comment type="similarity">
    <text evidence="2">Belongs to the bacterial solute-binding protein 9 family.</text>
</comment>
<dbReference type="InterPro" id="IPR006127">
    <property type="entry name" value="ZnuA-like"/>
</dbReference>
<evidence type="ECO:0000256" key="2">
    <source>
        <dbReference type="ARBA" id="ARBA00011028"/>
    </source>
</evidence>
<dbReference type="Proteomes" id="UP000581135">
    <property type="component" value="Unassembled WGS sequence"/>
</dbReference>
<keyword evidence="7" id="KW-0574">Periplasm</keyword>
<sequence>MFRPLAICVVAAAIFLTASVFPRQSRAEPAVVVSIKPINSLVAAVMEGVGEPYLLVRGGGSPHSFNLSPSDARALEGADLLIWVGRNLEQFLEGPLEALPHSAAVVSLAASDGIGLLAYREHAEAHDAHNLGSQGSDSAPEGHDHHNEDDYDPHLWLDLGNARAIVSLAATLLSQHDPSNESLYADNAQKTLVRLDALERSMESRLAPVKDKGYLVFHDGFQYLQRAFDLNEVGVVILSPDRQPGARRVREVRELLKASGAGCIFVEPQFKPEIVSIITEGLQVKVAEIDPLGADLEDGPELYFTLMERNAAALAKCLGGNQ</sequence>
<evidence type="ECO:0000256" key="13">
    <source>
        <dbReference type="SAM" id="SignalP"/>
    </source>
</evidence>
<keyword evidence="6 13" id="KW-0732">Signal</keyword>
<feature type="chain" id="PRO_5032912884" description="High-affinity zinc uptake system protein ZnuA" evidence="13">
    <location>
        <begin position="28"/>
        <end position="322"/>
    </location>
</feature>